<dbReference type="KEGG" id="raj:RA11412_2474"/>
<dbReference type="EMBL" id="AP017895">
    <property type="protein sequence ID" value="BAV88773.1"/>
    <property type="molecule type" value="Genomic_DNA"/>
</dbReference>
<evidence type="ECO:0000313" key="2">
    <source>
        <dbReference type="Proteomes" id="UP000250241"/>
    </source>
</evidence>
<name>A0A2Z5R254_9MICC</name>
<keyword evidence="2" id="KW-1185">Reference proteome</keyword>
<reference evidence="1 2" key="1">
    <citation type="submission" date="2016-10" db="EMBL/GenBank/DDBJ databases">
        <title>Genome sequence of Rothia aeria strain JCM11412.</title>
        <authorList>
            <person name="Nambu T."/>
        </authorList>
    </citation>
    <scope>NUCLEOTIDE SEQUENCE [LARGE SCALE GENOMIC DNA]</scope>
    <source>
        <strain evidence="1 2">JCM 11412</strain>
    </source>
</reference>
<organism evidence="1 2">
    <name type="scientific">Rothia aeria</name>
    <dbReference type="NCBI Taxonomy" id="172042"/>
    <lineage>
        <taxon>Bacteria</taxon>
        <taxon>Bacillati</taxon>
        <taxon>Actinomycetota</taxon>
        <taxon>Actinomycetes</taxon>
        <taxon>Micrococcales</taxon>
        <taxon>Micrococcaceae</taxon>
        <taxon>Rothia</taxon>
    </lineage>
</organism>
<accession>A0A2Z5R254</accession>
<protein>
    <submittedName>
        <fullName evidence="1">Uncharacterized protein</fullName>
    </submittedName>
</protein>
<dbReference type="AlphaFoldDB" id="A0A2Z5R254"/>
<evidence type="ECO:0000313" key="1">
    <source>
        <dbReference type="EMBL" id="BAV88773.1"/>
    </source>
</evidence>
<sequence>MASRAGATALLCGWVFSTRCCVGGHKNLVMFCAWGVFWHTDIR</sequence>
<dbReference type="Proteomes" id="UP000250241">
    <property type="component" value="Chromosome"/>
</dbReference>
<proteinExistence type="predicted"/>
<gene>
    <name evidence="1" type="ORF">RA11412_2474</name>
</gene>